<dbReference type="GO" id="GO:0006310">
    <property type="term" value="P:DNA recombination"/>
    <property type="evidence" value="ECO:0007669"/>
    <property type="project" value="UniProtKB-KW"/>
</dbReference>
<keyword evidence="3" id="KW-0815">Transposition</keyword>
<dbReference type="PANTHER" id="PTHR30405:SF25">
    <property type="entry name" value="RNA-GUIDED DNA ENDONUCLEASE INSQ-RELATED"/>
    <property type="match status" value="1"/>
</dbReference>
<dbReference type="Pfam" id="PF07282">
    <property type="entry name" value="Cas12f1-like_TNB"/>
    <property type="match status" value="1"/>
</dbReference>
<reference evidence="8 9" key="1">
    <citation type="submission" date="2013-02" db="EMBL/GenBank/DDBJ databases">
        <title>The Genome Sequence of Acinetobacter bereziniae CIP 70.12.</title>
        <authorList>
            <consortium name="The Broad Institute Genome Sequencing Platform"/>
            <consortium name="The Broad Institute Genome Sequencing Center for Infectious Disease"/>
            <person name="Cerqueira G."/>
            <person name="Feldgarden M."/>
            <person name="Courvalin P."/>
            <person name="Perichon B."/>
            <person name="Grillot-Courvalin C."/>
            <person name="Clermont D."/>
            <person name="Rocha E."/>
            <person name="Yoon E.-J."/>
            <person name="Nemec A."/>
            <person name="Walker B."/>
            <person name="Young S.K."/>
            <person name="Zeng Q."/>
            <person name="Gargeya S."/>
            <person name="Fitzgerald M."/>
            <person name="Haas B."/>
            <person name="Abouelleil A."/>
            <person name="Alvarado L."/>
            <person name="Arachchi H.M."/>
            <person name="Berlin A.M."/>
            <person name="Chapman S.B."/>
            <person name="Dewar J."/>
            <person name="Goldberg J."/>
            <person name="Griggs A."/>
            <person name="Gujja S."/>
            <person name="Hansen M."/>
            <person name="Howarth C."/>
            <person name="Imamovic A."/>
            <person name="Larimer J."/>
            <person name="McCowan C."/>
            <person name="Murphy C."/>
            <person name="Neiman D."/>
            <person name="Pearson M."/>
            <person name="Priest M."/>
            <person name="Roberts A."/>
            <person name="Saif S."/>
            <person name="Shea T."/>
            <person name="Sisk P."/>
            <person name="Sykes S."/>
            <person name="Wortman J."/>
            <person name="Nusbaum C."/>
            <person name="Birren B."/>
        </authorList>
    </citation>
    <scope>NUCLEOTIDE SEQUENCE [LARGE SCALE GENOMIC DNA]</scope>
    <source>
        <strain evidence="8 9">CIP 70.12</strain>
    </source>
</reference>
<dbReference type="InterPro" id="IPR010095">
    <property type="entry name" value="Cas12f1-like_TNB"/>
</dbReference>
<keyword evidence="5" id="KW-0233">DNA recombination</keyword>
<feature type="domain" description="Cas12f1-like TNB" evidence="7">
    <location>
        <begin position="205"/>
        <end position="275"/>
    </location>
</feature>
<proteinExistence type="inferred from homology"/>
<comment type="similarity">
    <text evidence="1">In the C-terminal section; belongs to the transposase 35 family.</text>
</comment>
<dbReference type="Proteomes" id="UP000013251">
    <property type="component" value="Unassembled WGS sequence"/>
</dbReference>
<dbReference type="HOGENOM" id="CLU_045090_0_0_6"/>
<dbReference type="NCBIfam" id="TIGR01766">
    <property type="entry name" value="IS200/IS605 family accessory protein TnpB-like domain"/>
    <property type="match status" value="1"/>
</dbReference>
<comment type="caution">
    <text evidence="8">The sequence shown here is derived from an EMBL/GenBank/DDBJ whole genome shotgun (WGS) entry which is preliminary data.</text>
</comment>
<accession>N9D070</accession>
<dbReference type="PANTHER" id="PTHR30405">
    <property type="entry name" value="TRANSPOSASE"/>
    <property type="match status" value="1"/>
</dbReference>
<dbReference type="NCBIfam" id="NF040570">
    <property type="entry name" value="guided_TnpB"/>
    <property type="match status" value="1"/>
</dbReference>
<evidence type="ECO:0000313" key="8">
    <source>
        <dbReference type="EMBL" id="ENV91522.1"/>
    </source>
</evidence>
<dbReference type="InterPro" id="IPR051399">
    <property type="entry name" value="RNA-guided_DNA_endo/Transpos"/>
</dbReference>
<evidence type="ECO:0000256" key="4">
    <source>
        <dbReference type="ARBA" id="ARBA00023125"/>
    </source>
</evidence>
<feature type="domain" description="Probable transposase IS891/IS1136/IS1341" evidence="6">
    <location>
        <begin position="102"/>
        <end position="193"/>
    </location>
</feature>
<dbReference type="EMBL" id="APQG01000043">
    <property type="protein sequence ID" value="ENV91522.1"/>
    <property type="molecule type" value="Genomic_DNA"/>
</dbReference>
<dbReference type="PATRIC" id="fig|1217650.3.peg.3468"/>
<dbReference type="InterPro" id="IPR001959">
    <property type="entry name" value="Transposase"/>
</dbReference>
<sequence>MHSQTIQAITEELITRRKQFKKAKLKWRVSHKKSARRSLGWIPFKKVAIKYADGYVQYGKHQFRLWDSYELSKYNVKTGSFVEDARGRWYVCLVVEAIPIIKSEAKTSIGIDLGLKDLATCSDGIKLKAPKIYHEYEQKLGIAQRAKNNKRVKAIHAKIKNIRQNMLHQFSRKLVNEHAAIFVGNVNAKALAQTKLAKSVLDASWTTLRTMLKYKCENAGVWFEEVNEAYTTQTCSCCSSRLSSPKGRMGLGIREWQCMECGTLHDRDINSAMNILALGHERLAGGITLF</sequence>
<protein>
    <submittedName>
        <fullName evidence="8">IS605 OrfB family transposase</fullName>
    </submittedName>
</protein>
<evidence type="ECO:0000313" key="9">
    <source>
        <dbReference type="Proteomes" id="UP000013251"/>
    </source>
</evidence>
<evidence type="ECO:0000259" key="6">
    <source>
        <dbReference type="Pfam" id="PF01385"/>
    </source>
</evidence>
<gene>
    <name evidence="8" type="ORF">F938_03521</name>
</gene>
<dbReference type="Pfam" id="PF01385">
    <property type="entry name" value="OrfB_IS605"/>
    <property type="match status" value="1"/>
</dbReference>
<dbReference type="GO" id="GO:0003677">
    <property type="term" value="F:DNA binding"/>
    <property type="evidence" value="ECO:0007669"/>
    <property type="project" value="UniProtKB-KW"/>
</dbReference>
<keyword evidence="4" id="KW-0238">DNA-binding</keyword>
<evidence type="ECO:0000256" key="2">
    <source>
        <dbReference type="ARBA" id="ARBA00011044"/>
    </source>
</evidence>
<keyword evidence="9" id="KW-1185">Reference proteome</keyword>
<organism evidence="8 9">
    <name type="scientific">Acinetobacter bereziniae LMG 1003 = CIP 70.12</name>
    <dbReference type="NCBI Taxonomy" id="981324"/>
    <lineage>
        <taxon>Bacteria</taxon>
        <taxon>Pseudomonadati</taxon>
        <taxon>Pseudomonadota</taxon>
        <taxon>Gammaproteobacteria</taxon>
        <taxon>Moraxellales</taxon>
        <taxon>Moraxellaceae</taxon>
        <taxon>Acinetobacter</taxon>
    </lineage>
</organism>
<dbReference type="GO" id="GO:0032196">
    <property type="term" value="P:transposition"/>
    <property type="evidence" value="ECO:0007669"/>
    <property type="project" value="UniProtKB-KW"/>
</dbReference>
<dbReference type="AlphaFoldDB" id="N9D070"/>
<evidence type="ECO:0000259" key="7">
    <source>
        <dbReference type="Pfam" id="PF07282"/>
    </source>
</evidence>
<comment type="similarity">
    <text evidence="2">In the N-terminal section; belongs to the transposase 2 family.</text>
</comment>
<name>N9D070_ACIBZ</name>
<evidence type="ECO:0000256" key="3">
    <source>
        <dbReference type="ARBA" id="ARBA00022578"/>
    </source>
</evidence>
<evidence type="ECO:0000256" key="5">
    <source>
        <dbReference type="ARBA" id="ARBA00023172"/>
    </source>
</evidence>
<evidence type="ECO:0000256" key="1">
    <source>
        <dbReference type="ARBA" id="ARBA00008761"/>
    </source>
</evidence>